<gene>
    <name evidence="1" type="ORF">OG327_04550</name>
</gene>
<dbReference type="EMBL" id="CP108264">
    <property type="protein sequence ID" value="WTU72670.1"/>
    <property type="molecule type" value="Genomic_DNA"/>
</dbReference>
<evidence type="ECO:0000313" key="1">
    <source>
        <dbReference type="EMBL" id="WTU72670.1"/>
    </source>
</evidence>
<proteinExistence type="predicted"/>
<name>A0AAU2JIZ9_9ACTN</name>
<protein>
    <submittedName>
        <fullName evidence="1">Uncharacterized protein</fullName>
    </submittedName>
</protein>
<reference evidence="1" key="1">
    <citation type="submission" date="2022-10" db="EMBL/GenBank/DDBJ databases">
        <title>The complete genomes of actinobacterial strains from the NBC collection.</title>
        <authorList>
            <person name="Joergensen T.S."/>
            <person name="Alvarez Arevalo M."/>
            <person name="Sterndorff E.B."/>
            <person name="Faurdal D."/>
            <person name="Vuksanovic O."/>
            <person name="Mourched A.-S."/>
            <person name="Charusanti P."/>
            <person name="Shaw S."/>
            <person name="Blin K."/>
            <person name="Weber T."/>
        </authorList>
    </citation>
    <scope>NUCLEOTIDE SEQUENCE</scope>
    <source>
        <strain evidence="1">NBC_00049</strain>
    </source>
</reference>
<sequence>MTSHAHSHAIAIDAGARFTRIALLGADGVPELARLPGSVPGEGLPVPPGAQHGAALRAAYAAYCAGSGVPDRVVLVVHEQDRAGQARRAVDTLASVHGTDRAPRIRVLGTPHAVLALLRHAGVATARYAVCELGASAVEVSVCVPAGASVAVAGTARHAPDEGYGAGFDRALLAAVGLPDDDTGLRVLAGLRAQEGAAARLGVALRRAVSRGGRYDDTPVHQVDGREITAGVVRVALEQLTADLDHALDRALGGDRTPAPGGAPARPAVAVGGAARFAPLAECLAARQGPLVALPGDTDPALAAVFGAALVAAGRVDPGDRYPYAVCVATHRVVAGVPRQEELVISRADTLEPGGATVFAEADGHRLRVAAGPTPAGPARHVRVRVRDAEGDRTAAVSTVTVPDGGQDDRFHIGVRIAVDGTAHLVLHPLGSAAPGEFPLGTLPTELKGVRP</sequence>
<organism evidence="1">
    <name type="scientific">Streptomyces sp. NBC_00049</name>
    <dbReference type="NCBI Taxonomy" id="2903617"/>
    <lineage>
        <taxon>Bacteria</taxon>
        <taxon>Bacillati</taxon>
        <taxon>Actinomycetota</taxon>
        <taxon>Actinomycetes</taxon>
        <taxon>Kitasatosporales</taxon>
        <taxon>Streptomycetaceae</taxon>
        <taxon>Streptomyces</taxon>
    </lineage>
</organism>
<dbReference type="AlphaFoldDB" id="A0AAU2JIZ9"/>
<accession>A0AAU2JIZ9</accession>